<reference evidence="2" key="1">
    <citation type="journal article" date="2023" name="Science">
        <title>Genome structures resolve the early diversification of teleost fishes.</title>
        <authorList>
            <person name="Parey E."/>
            <person name="Louis A."/>
            <person name="Montfort J."/>
            <person name="Bouchez O."/>
            <person name="Roques C."/>
            <person name="Iampietro C."/>
            <person name="Lluch J."/>
            <person name="Castinel A."/>
            <person name="Donnadieu C."/>
            <person name="Desvignes T."/>
            <person name="Floi Bucao C."/>
            <person name="Jouanno E."/>
            <person name="Wen M."/>
            <person name="Mejri S."/>
            <person name="Dirks R."/>
            <person name="Jansen H."/>
            <person name="Henkel C."/>
            <person name="Chen W.J."/>
            <person name="Zahm M."/>
            <person name="Cabau C."/>
            <person name="Klopp C."/>
            <person name="Thompson A.W."/>
            <person name="Robinson-Rechavi M."/>
            <person name="Braasch I."/>
            <person name="Lecointre G."/>
            <person name="Bobe J."/>
            <person name="Postlethwait J.H."/>
            <person name="Berthelot C."/>
            <person name="Roest Crollius H."/>
            <person name="Guiguen Y."/>
        </authorList>
    </citation>
    <scope>NUCLEOTIDE SEQUENCE</scope>
    <source>
        <strain evidence="2">NC1722</strain>
    </source>
</reference>
<organism evidence="2 3">
    <name type="scientific">Aldrovandia affinis</name>
    <dbReference type="NCBI Taxonomy" id="143900"/>
    <lineage>
        <taxon>Eukaryota</taxon>
        <taxon>Metazoa</taxon>
        <taxon>Chordata</taxon>
        <taxon>Craniata</taxon>
        <taxon>Vertebrata</taxon>
        <taxon>Euteleostomi</taxon>
        <taxon>Actinopterygii</taxon>
        <taxon>Neopterygii</taxon>
        <taxon>Teleostei</taxon>
        <taxon>Notacanthiformes</taxon>
        <taxon>Halosauridae</taxon>
        <taxon>Aldrovandia</taxon>
    </lineage>
</organism>
<evidence type="ECO:0000313" key="3">
    <source>
        <dbReference type="Proteomes" id="UP001221898"/>
    </source>
</evidence>
<proteinExistence type="predicted"/>
<keyword evidence="3" id="KW-1185">Reference proteome</keyword>
<comment type="caution">
    <text evidence="2">The sequence shown here is derived from an EMBL/GenBank/DDBJ whole genome shotgun (WGS) entry which is preliminary data.</text>
</comment>
<dbReference type="EMBL" id="JAINUG010000095">
    <property type="protein sequence ID" value="KAJ8397858.1"/>
    <property type="molecule type" value="Genomic_DNA"/>
</dbReference>
<evidence type="ECO:0000313" key="2">
    <source>
        <dbReference type="EMBL" id="KAJ8397858.1"/>
    </source>
</evidence>
<dbReference type="AlphaFoldDB" id="A0AAD7WIB0"/>
<protein>
    <submittedName>
        <fullName evidence="2">Uncharacterized protein</fullName>
    </submittedName>
</protein>
<feature type="region of interest" description="Disordered" evidence="1">
    <location>
        <begin position="32"/>
        <end position="51"/>
    </location>
</feature>
<name>A0AAD7WIB0_9TELE</name>
<sequence>MGVQIKLTTGLTSPSAQSFAIISKGSPCAAGKLGAREHDKLPTTPQPGAKPRQRMIFCSEEVKPVFISSSVTRDWGGISFSLYPKSVARGEPR</sequence>
<evidence type="ECO:0000256" key="1">
    <source>
        <dbReference type="SAM" id="MobiDB-lite"/>
    </source>
</evidence>
<gene>
    <name evidence="2" type="ORF">AAFF_G00435470</name>
</gene>
<accession>A0AAD7WIB0</accession>
<dbReference type="Proteomes" id="UP001221898">
    <property type="component" value="Unassembled WGS sequence"/>
</dbReference>